<feature type="signal peptide" evidence="1">
    <location>
        <begin position="1"/>
        <end position="19"/>
    </location>
</feature>
<evidence type="ECO:0008006" key="4">
    <source>
        <dbReference type="Google" id="ProtNLM"/>
    </source>
</evidence>
<keyword evidence="3" id="KW-1185">Reference proteome</keyword>
<dbReference type="HOGENOM" id="CLU_1414387_0_0_10"/>
<gene>
    <name evidence="2" type="ordered locus">Slin_4832</name>
</gene>
<accession>D2QQM9</accession>
<dbReference type="AlphaFoldDB" id="D2QQM9"/>
<reference evidence="2 3" key="1">
    <citation type="journal article" date="2010" name="Stand. Genomic Sci.">
        <title>Complete genome sequence of Spirosoma linguale type strain (1).</title>
        <authorList>
            <person name="Lail K."/>
            <person name="Sikorski J."/>
            <person name="Saunders E."/>
            <person name="Lapidus A."/>
            <person name="Glavina Del Rio T."/>
            <person name="Copeland A."/>
            <person name="Tice H."/>
            <person name="Cheng J.-F."/>
            <person name="Lucas S."/>
            <person name="Nolan M."/>
            <person name="Bruce D."/>
            <person name="Goodwin L."/>
            <person name="Pitluck S."/>
            <person name="Ivanova N."/>
            <person name="Mavromatis K."/>
            <person name="Ovchinnikova G."/>
            <person name="Pati A."/>
            <person name="Chen A."/>
            <person name="Palaniappan K."/>
            <person name="Land M."/>
            <person name="Hauser L."/>
            <person name="Chang Y.-J."/>
            <person name="Jeffries C.D."/>
            <person name="Chain P."/>
            <person name="Brettin T."/>
            <person name="Detter J.C."/>
            <person name="Schuetze A."/>
            <person name="Rohde M."/>
            <person name="Tindall B.J."/>
            <person name="Goeker M."/>
            <person name="Bristow J."/>
            <person name="Eisen J.A."/>
            <person name="Markowitz V."/>
            <person name="Hugenholtz P."/>
            <person name="Kyrpides N.C."/>
            <person name="Klenk H.-P."/>
            <person name="Chen F."/>
        </authorList>
    </citation>
    <scope>NUCLEOTIDE SEQUENCE [LARGE SCALE GENOMIC DNA]</scope>
    <source>
        <strain evidence="3">ATCC 33905 / DSM 74 / LMG 10896 / Claus 1</strain>
    </source>
</reference>
<dbReference type="RefSeq" id="WP_012929313.1">
    <property type="nucleotide sequence ID" value="NC_013730.1"/>
</dbReference>
<evidence type="ECO:0000256" key="1">
    <source>
        <dbReference type="SAM" id="SignalP"/>
    </source>
</evidence>
<evidence type="ECO:0000313" key="2">
    <source>
        <dbReference type="EMBL" id="ADB40810.1"/>
    </source>
</evidence>
<sequence length="192" mass="21652">MKNLFVLLVLIVFASLRSAAQQIYEAAIDPEPIAAAQRKTNWCWAAGCEMLAKSQGVEVPQEWFVERIFGPRLPNFPTGGSFEPIRRALTGTFETKDGETVRLRGAYHYGVPTDPAGMIASIEDERPFIFAWEGHVYVCYALKYILQPALRVIELELIDPLFGFGRPMYKSFNVFRDNPNAIDGTFELIVSK</sequence>
<evidence type="ECO:0000313" key="3">
    <source>
        <dbReference type="Proteomes" id="UP000002028"/>
    </source>
</evidence>
<name>D2QQM9_SPILD</name>
<dbReference type="STRING" id="504472.Slin_4832"/>
<protein>
    <recommendedName>
        <fullName evidence="4">Peptidase C39-like domain-containing protein</fullName>
    </recommendedName>
</protein>
<feature type="chain" id="PRO_5003035061" description="Peptidase C39-like domain-containing protein" evidence="1">
    <location>
        <begin position="20"/>
        <end position="192"/>
    </location>
</feature>
<proteinExistence type="predicted"/>
<keyword evidence="1" id="KW-0732">Signal</keyword>
<organism evidence="2 3">
    <name type="scientific">Spirosoma linguale (strain ATCC 33905 / DSM 74 / LMG 10896 / Claus 1)</name>
    <dbReference type="NCBI Taxonomy" id="504472"/>
    <lineage>
        <taxon>Bacteria</taxon>
        <taxon>Pseudomonadati</taxon>
        <taxon>Bacteroidota</taxon>
        <taxon>Cytophagia</taxon>
        <taxon>Cytophagales</taxon>
        <taxon>Cytophagaceae</taxon>
        <taxon>Spirosoma</taxon>
    </lineage>
</organism>
<dbReference type="Proteomes" id="UP000002028">
    <property type="component" value="Chromosome"/>
</dbReference>
<dbReference type="EMBL" id="CP001769">
    <property type="protein sequence ID" value="ADB40810.1"/>
    <property type="molecule type" value="Genomic_DNA"/>
</dbReference>
<dbReference type="KEGG" id="sli:Slin_4832"/>